<dbReference type="RefSeq" id="WP_076372364.1">
    <property type="nucleotide sequence ID" value="NZ_FTMG01000003.1"/>
</dbReference>
<organism evidence="1 2">
    <name type="scientific">Mucilaginibacter lappiensis</name>
    <dbReference type="NCBI Taxonomy" id="354630"/>
    <lineage>
        <taxon>Bacteria</taxon>
        <taxon>Pseudomonadati</taxon>
        <taxon>Bacteroidota</taxon>
        <taxon>Sphingobacteriia</taxon>
        <taxon>Sphingobacteriales</taxon>
        <taxon>Sphingobacteriaceae</taxon>
        <taxon>Mucilaginibacter</taxon>
    </lineage>
</organism>
<gene>
    <name evidence="1" type="ORF">HDF23_001766</name>
</gene>
<name>A0ABR6PGY9_9SPHI</name>
<dbReference type="Proteomes" id="UP000541583">
    <property type="component" value="Unassembled WGS sequence"/>
</dbReference>
<evidence type="ECO:0000313" key="2">
    <source>
        <dbReference type="Proteomes" id="UP000541583"/>
    </source>
</evidence>
<accession>A0ABR6PGY9</accession>
<proteinExistence type="predicted"/>
<dbReference type="EMBL" id="JACHCB010000003">
    <property type="protein sequence ID" value="MBB6109023.1"/>
    <property type="molecule type" value="Genomic_DNA"/>
</dbReference>
<keyword evidence="2" id="KW-1185">Reference proteome</keyword>
<reference evidence="1 2" key="1">
    <citation type="submission" date="2020-08" db="EMBL/GenBank/DDBJ databases">
        <title>Genomic Encyclopedia of Type Strains, Phase IV (KMG-V): Genome sequencing to study the core and pangenomes of soil and plant-associated prokaryotes.</title>
        <authorList>
            <person name="Whitman W."/>
        </authorList>
    </citation>
    <scope>NUCLEOTIDE SEQUENCE [LARGE SCALE GENOMIC DNA]</scope>
    <source>
        <strain evidence="1 2">ANJLi2</strain>
    </source>
</reference>
<sequence>MKQIIFLFLFFLPFTGEASAYWLEIKGSGKLNEPVQIQVCYGHIDEFSIRHRDTGNELELTGNFKISVLDQEGKIIQVPISRKADCWEGNFIPVHEGAYRILGINDSHPVVDRSKSGGKNVRPIDYLCAAYQVGGGGAVSKPAQLLDIVVTRKGDLINVQAFNNGHFAENQTKLRVFNPENWEKELLTNDCGEAFFKTTMPGLYIIREDLDDPTPGNYKGVAYTSTRYRCNYCLLIP</sequence>
<evidence type="ECO:0000313" key="1">
    <source>
        <dbReference type="EMBL" id="MBB6109023.1"/>
    </source>
</evidence>
<protein>
    <recommendedName>
        <fullName evidence="3">DUF4198 domain-containing protein</fullName>
    </recommendedName>
</protein>
<evidence type="ECO:0008006" key="3">
    <source>
        <dbReference type="Google" id="ProtNLM"/>
    </source>
</evidence>
<comment type="caution">
    <text evidence="1">The sequence shown here is derived from an EMBL/GenBank/DDBJ whole genome shotgun (WGS) entry which is preliminary data.</text>
</comment>